<feature type="region of interest" description="Disordered" evidence="1">
    <location>
        <begin position="141"/>
        <end position="164"/>
    </location>
</feature>
<proteinExistence type="predicted"/>
<comment type="caution">
    <text evidence="3">The sequence shown here is derived from an EMBL/GenBank/DDBJ whole genome shotgun (WGS) entry which is preliminary data.</text>
</comment>
<organism evidence="3 4">
    <name type="scientific">Cohnella suwonensis</name>
    <dbReference type="NCBI Taxonomy" id="696072"/>
    <lineage>
        <taxon>Bacteria</taxon>
        <taxon>Bacillati</taxon>
        <taxon>Bacillota</taxon>
        <taxon>Bacilli</taxon>
        <taxon>Bacillales</taxon>
        <taxon>Paenibacillaceae</taxon>
        <taxon>Cohnella</taxon>
    </lineage>
</organism>
<feature type="transmembrane region" description="Helical" evidence="2">
    <location>
        <begin position="6"/>
        <end position="26"/>
    </location>
</feature>
<keyword evidence="2" id="KW-1133">Transmembrane helix</keyword>
<keyword evidence="2" id="KW-0812">Transmembrane</keyword>
<keyword evidence="4" id="KW-1185">Reference proteome</keyword>
<evidence type="ECO:0000256" key="1">
    <source>
        <dbReference type="SAM" id="MobiDB-lite"/>
    </source>
</evidence>
<reference evidence="4" key="1">
    <citation type="journal article" date="2019" name="Int. J. Syst. Evol. Microbiol.">
        <title>The Global Catalogue of Microorganisms (GCM) 10K type strain sequencing project: providing services to taxonomists for standard genome sequencing and annotation.</title>
        <authorList>
            <consortium name="The Broad Institute Genomics Platform"/>
            <consortium name="The Broad Institute Genome Sequencing Center for Infectious Disease"/>
            <person name="Wu L."/>
            <person name="Ma J."/>
        </authorList>
    </citation>
    <scope>NUCLEOTIDE SEQUENCE [LARGE SCALE GENOMIC DNA]</scope>
    <source>
        <strain evidence="4">CCUG 57113</strain>
    </source>
</reference>
<accession>A0ABW0M493</accession>
<sequence>MAWELAGYAIAAAAAGIAIAIAFGIAKAVRALARMEAVLDRVGKEAESALRHCRKLSEEAEDAIRASRQRMQGFATFAEGARAIGEAAQTAARSAMEIAELYRDCLTSPFHTASPSREADGEPVRELKELGRKLWALWRRRTDGDETSGSKPDAGTSAEPSEGE</sequence>
<dbReference type="RefSeq" id="WP_209744114.1">
    <property type="nucleotide sequence ID" value="NZ_JBHSMH010000111.1"/>
</dbReference>
<dbReference type="EMBL" id="JBHSMH010000111">
    <property type="protein sequence ID" value="MFC5471771.1"/>
    <property type="molecule type" value="Genomic_DNA"/>
</dbReference>
<evidence type="ECO:0000313" key="4">
    <source>
        <dbReference type="Proteomes" id="UP001596105"/>
    </source>
</evidence>
<gene>
    <name evidence="3" type="ORF">ACFPPD_24125</name>
</gene>
<evidence type="ECO:0000313" key="3">
    <source>
        <dbReference type="EMBL" id="MFC5471771.1"/>
    </source>
</evidence>
<name>A0ABW0M493_9BACL</name>
<protein>
    <recommendedName>
        <fullName evidence="5">DUF948 domain-containing protein</fullName>
    </recommendedName>
</protein>
<keyword evidence="2" id="KW-0472">Membrane</keyword>
<dbReference type="Proteomes" id="UP001596105">
    <property type="component" value="Unassembled WGS sequence"/>
</dbReference>
<evidence type="ECO:0008006" key="5">
    <source>
        <dbReference type="Google" id="ProtNLM"/>
    </source>
</evidence>
<evidence type="ECO:0000256" key="2">
    <source>
        <dbReference type="SAM" id="Phobius"/>
    </source>
</evidence>